<dbReference type="Proteomes" id="UP001564760">
    <property type="component" value="Unassembled WGS sequence"/>
</dbReference>
<gene>
    <name evidence="1" type="ORF">AB8998_05370</name>
</gene>
<protein>
    <submittedName>
        <fullName evidence="1">Uncharacterized protein</fullName>
    </submittedName>
</protein>
<keyword evidence="2" id="KW-1185">Reference proteome</keyword>
<proteinExistence type="predicted"/>
<name>A0ABV4BW06_9MYCO</name>
<comment type="caution">
    <text evidence="1">The sequence shown here is derived from an EMBL/GenBank/DDBJ whole genome shotgun (WGS) entry which is preliminary data.</text>
</comment>
<dbReference type="RefSeq" id="WP_369736945.1">
    <property type="nucleotide sequence ID" value="NZ_JBGEDP010000001.1"/>
</dbReference>
<sequence length="56" mass="5645">MFGVAVGLGASADADPSVFNALSCSCPQRGPADSALVRDEIDRGIRQGISDVPASP</sequence>
<reference evidence="1 2" key="1">
    <citation type="submission" date="2024-08" db="EMBL/GenBank/DDBJ databases">
        <title>Mycobacterium servetensis sp. nov., a novel rapid-growing mycobacterial species recovered from a human patient in Zaragoza, Spain.</title>
        <authorList>
            <person name="Tristancho-Baro A.I."/>
            <person name="Buenestado-Serrano S."/>
            <person name="Garcia De Viedma D."/>
            <person name="Milagro-Beamonte A."/>
            <person name="Burillo N."/>
            <person name="Sanz S."/>
            <person name="Lopez-Calleja A.I."/>
            <person name="Penas-Utrilla D."/>
            <person name="Guardingo M."/>
            <person name="Garcia M.J."/>
            <person name="Vinuelas-Bayon J."/>
        </authorList>
    </citation>
    <scope>NUCLEOTIDE SEQUENCE [LARGE SCALE GENOMIC DNA]</scope>
    <source>
        <strain evidence="2">HUMS_12744610</strain>
    </source>
</reference>
<evidence type="ECO:0000313" key="2">
    <source>
        <dbReference type="Proteomes" id="UP001564760"/>
    </source>
</evidence>
<accession>A0ABV4BW06</accession>
<evidence type="ECO:0000313" key="1">
    <source>
        <dbReference type="EMBL" id="MEY8014477.1"/>
    </source>
</evidence>
<organism evidence="1 2">
    <name type="scientific">Mycobacterium servetii</name>
    <dbReference type="NCBI Taxonomy" id="3237418"/>
    <lineage>
        <taxon>Bacteria</taxon>
        <taxon>Bacillati</taxon>
        <taxon>Actinomycetota</taxon>
        <taxon>Actinomycetes</taxon>
        <taxon>Mycobacteriales</taxon>
        <taxon>Mycobacteriaceae</taxon>
        <taxon>Mycobacterium</taxon>
    </lineage>
</organism>
<dbReference type="EMBL" id="JBGEDP010000001">
    <property type="protein sequence ID" value="MEY8014477.1"/>
    <property type="molecule type" value="Genomic_DNA"/>
</dbReference>